<feature type="domain" description="ABC transmembrane type-1" evidence="12">
    <location>
        <begin position="81"/>
        <end position="340"/>
    </location>
</feature>
<dbReference type="FunFam" id="3.40.50.300:FF:000973">
    <property type="entry name" value="Multidrug resistance-associated protein 4"/>
    <property type="match status" value="1"/>
</dbReference>
<dbReference type="GO" id="GO:0016887">
    <property type="term" value="F:ATP hydrolysis activity"/>
    <property type="evidence" value="ECO:0007669"/>
    <property type="project" value="InterPro"/>
</dbReference>
<feature type="transmembrane region" description="Helical" evidence="10">
    <location>
        <begin position="303"/>
        <end position="324"/>
    </location>
</feature>
<evidence type="ECO:0000256" key="4">
    <source>
        <dbReference type="ARBA" id="ARBA00022692"/>
    </source>
</evidence>
<feature type="transmembrane region" description="Helical" evidence="10">
    <location>
        <begin position="682"/>
        <end position="704"/>
    </location>
</feature>
<reference evidence="13 14" key="1">
    <citation type="submission" date="2016-11" db="EMBL/GenBank/DDBJ databases">
        <title>The macronuclear genome of Stentor coeruleus: a giant cell with tiny introns.</title>
        <authorList>
            <person name="Slabodnick M."/>
            <person name="Ruby J.G."/>
            <person name="Reiff S.B."/>
            <person name="Swart E.C."/>
            <person name="Gosai S."/>
            <person name="Prabakaran S."/>
            <person name="Witkowska E."/>
            <person name="Larue G.E."/>
            <person name="Fisher S."/>
            <person name="Freeman R.M."/>
            <person name="Gunawardena J."/>
            <person name="Chu W."/>
            <person name="Stover N.A."/>
            <person name="Gregory B.D."/>
            <person name="Nowacki M."/>
            <person name="Derisi J."/>
            <person name="Roy S.W."/>
            <person name="Marshall W.F."/>
            <person name="Sood P."/>
        </authorList>
    </citation>
    <scope>NUCLEOTIDE SEQUENCE [LARGE SCALE GENOMIC DNA]</scope>
    <source>
        <strain evidence="13">WM001</strain>
    </source>
</reference>
<gene>
    <name evidence="13" type="ORF">SteCoe_25549</name>
</gene>
<feature type="domain" description="ABC transporter" evidence="11">
    <location>
        <begin position="412"/>
        <end position="634"/>
    </location>
</feature>
<feature type="domain" description="ABC transmembrane type-1" evidence="12">
    <location>
        <begin position="711"/>
        <end position="899"/>
    </location>
</feature>
<comment type="similarity">
    <text evidence="2">Belongs to the ABC transporter superfamily. ABCC family. Conjugate transporter (TC 3.A.1.208) subfamily.</text>
</comment>
<dbReference type="InterPro" id="IPR050173">
    <property type="entry name" value="ABC_transporter_C-like"/>
</dbReference>
<dbReference type="InterPro" id="IPR036640">
    <property type="entry name" value="ABC1_TM_sf"/>
</dbReference>
<dbReference type="InterPro" id="IPR044726">
    <property type="entry name" value="ABCC_6TM_D2"/>
</dbReference>
<evidence type="ECO:0000256" key="10">
    <source>
        <dbReference type="SAM" id="Phobius"/>
    </source>
</evidence>
<evidence type="ECO:0000313" key="13">
    <source>
        <dbReference type="EMBL" id="OMJ75317.1"/>
    </source>
</evidence>
<protein>
    <submittedName>
        <fullName evidence="13">Uncharacterized protein</fullName>
    </submittedName>
</protein>
<feature type="transmembrane region" description="Helical" evidence="10">
    <location>
        <begin position="115"/>
        <end position="135"/>
    </location>
</feature>
<dbReference type="CDD" id="cd03250">
    <property type="entry name" value="ABCC_MRP_domain1"/>
    <property type="match status" value="1"/>
</dbReference>
<dbReference type="InterPro" id="IPR011527">
    <property type="entry name" value="ABC1_TM_dom"/>
</dbReference>
<comment type="caution">
    <text evidence="13">The sequence shown here is derived from an EMBL/GenBank/DDBJ whole genome shotgun (WGS) entry which is preliminary data.</text>
</comment>
<evidence type="ECO:0000259" key="12">
    <source>
        <dbReference type="PROSITE" id="PS50929"/>
    </source>
</evidence>
<dbReference type="PROSITE" id="PS50929">
    <property type="entry name" value="ABC_TM1F"/>
    <property type="match status" value="2"/>
</dbReference>
<keyword evidence="7" id="KW-0067">ATP-binding</keyword>
<name>A0A1R2BEX4_9CILI</name>
<dbReference type="Gene3D" id="1.20.1560.10">
    <property type="entry name" value="ABC transporter type 1, transmembrane domain"/>
    <property type="match status" value="2"/>
</dbReference>
<dbReference type="Pfam" id="PF00005">
    <property type="entry name" value="ABC_tran"/>
    <property type="match status" value="2"/>
</dbReference>
<evidence type="ECO:0000256" key="6">
    <source>
        <dbReference type="ARBA" id="ARBA00022741"/>
    </source>
</evidence>
<sequence length="1248" mass="140270">MAEFPYDRSSLVNDLFLGWAFKPIFYYIRNPPNFSNTFEIPNRLSIAPGLKILRENWASEQKKSKPKFLNAVMKTIGFEYILSTLFIILGQVQGLIQAVLINYLVDYLIDPTAPVYQGALLTLAFIISAILGCLFRAHSSYRILLVTGRLKSLLTILISEKVLKINNNYAGDEKTRGKILNTVSTDMELLELANMTVFFWCTPFIIIFSIIVVSFTFGPVGIIGIGISVIHVPLVMIIGKISSKSRYIANIIGDMRVKMIENLIEGIKIMKLYAWELPFIEFIFKKRQAEYTQMLKFGNLNSILLILSVASVGLAIFITLWVQVALGYSFTAGQLFLIITVYFLTHVTIVYINTGAVSTIFVFISIMERVQSVLNLKEYSNNYEKTSDNVSVCLKDITLSWKEEANDDNANATSERILKKSKTIYRECLQSLSVKIDPGELIVIVGPVGSGKSSLLMGLLGELNVMSGKISINGTIAFASDDPWIISGSIKDNILMCRTLDPEFYTEVINACALIKDLEILNNGDETLVGDRGATLSGGQRARLSLARTVYSNSDIVLLDDPLSAVDPEVANHIFTHCIKGLLKGKTVILVTHQVQFISQADKIMVLDAGNCVFYGSYRKLKKREEIKSILGDFAFQKGKKVKKNVVKEVKKEESNEKVAVEEEEITEGNVKFKSYWRYHMYGYKHTVFIILTCIIIAISHIIYQSEFYWTALWSNSTSQDSNYYIGTMGILVLLTFIFLSIRIFILVAIPLKSNLVLHNEALKSVALTDSVFFDKNPTGRIINRFSKDIGAIDGPLQLYLYESLSTTIYILSNLIVTISIAPYILAMIPFWGICLGLLFKYVSPIIISLRKLELVARGPLLTTITSSLNGLSTIRSLKIQEKFIKDIAKYTENHYRTYATFHTFLRFNQLYADLGTLNVIVIVATKGYIQPSLAAYSLSSCTGLLGLTSIWSKNLLEMSSSMSSTQRLLEYADIPREGEFETGTGFQVTKGKIYFDNVYMKYRPNLPYSLAGLTFTVKAGHKVGVIGRTGAGKSSVLQVLFRLTNPEKGTIYIDGFDYMNLGLHDLRKQMSVIPQSAVLFSASLRDNLDPFHDYTDEEILKVLDEVQLKEIILEYEEGLNVEIRGEGLSLSAGQKQLLCLARAILRKNKIIMMDEATANVDNETDRIMQKTVKTKFDDCTLIVIAHRIRTIIESDRILVMDRGICKEYGRPKKLYDQEDSLFKHMVEQTGPEESAYLISKLSLSTLE</sequence>
<dbReference type="SUPFAM" id="SSF52540">
    <property type="entry name" value="P-loop containing nucleoside triphosphate hydrolases"/>
    <property type="match status" value="2"/>
</dbReference>
<evidence type="ECO:0000256" key="5">
    <source>
        <dbReference type="ARBA" id="ARBA00022737"/>
    </source>
</evidence>
<keyword evidence="9 10" id="KW-0472">Membrane</keyword>
<evidence type="ECO:0000256" key="7">
    <source>
        <dbReference type="ARBA" id="ARBA00022840"/>
    </source>
</evidence>
<keyword evidence="14" id="KW-1185">Reference proteome</keyword>
<dbReference type="InterPro" id="IPR003593">
    <property type="entry name" value="AAA+_ATPase"/>
</dbReference>
<keyword evidence="6" id="KW-0547">Nucleotide-binding</keyword>
<dbReference type="PROSITE" id="PS00211">
    <property type="entry name" value="ABC_TRANSPORTER_1"/>
    <property type="match status" value="2"/>
</dbReference>
<keyword evidence="8 10" id="KW-1133">Transmembrane helix</keyword>
<feature type="transmembrane region" description="Helical" evidence="10">
    <location>
        <begin position="197"/>
        <end position="215"/>
    </location>
</feature>
<keyword evidence="4 10" id="KW-0812">Transmembrane</keyword>
<keyword evidence="3" id="KW-0813">Transport</keyword>
<feature type="transmembrane region" description="Helical" evidence="10">
    <location>
        <begin position="80"/>
        <end position="103"/>
    </location>
</feature>
<dbReference type="CDD" id="cd18580">
    <property type="entry name" value="ABC_6TM_ABCC_D2"/>
    <property type="match status" value="1"/>
</dbReference>
<dbReference type="AlphaFoldDB" id="A0A1R2BEX4"/>
<dbReference type="InterPro" id="IPR003439">
    <property type="entry name" value="ABC_transporter-like_ATP-bd"/>
</dbReference>
<dbReference type="SMART" id="SM00382">
    <property type="entry name" value="AAA"/>
    <property type="match status" value="2"/>
</dbReference>
<evidence type="ECO:0000256" key="9">
    <source>
        <dbReference type="ARBA" id="ARBA00023136"/>
    </source>
</evidence>
<dbReference type="PANTHER" id="PTHR24223">
    <property type="entry name" value="ATP-BINDING CASSETTE SUB-FAMILY C"/>
    <property type="match status" value="1"/>
</dbReference>
<evidence type="ECO:0000313" key="14">
    <source>
        <dbReference type="Proteomes" id="UP000187209"/>
    </source>
</evidence>
<dbReference type="Pfam" id="PF00664">
    <property type="entry name" value="ABC_membrane"/>
    <property type="match status" value="2"/>
</dbReference>
<feature type="transmembrane region" description="Helical" evidence="10">
    <location>
        <begin position="807"/>
        <end position="825"/>
    </location>
</feature>
<evidence type="ECO:0000256" key="2">
    <source>
        <dbReference type="ARBA" id="ARBA00009726"/>
    </source>
</evidence>
<evidence type="ECO:0000259" key="11">
    <source>
        <dbReference type="PROSITE" id="PS50893"/>
    </source>
</evidence>
<dbReference type="Gene3D" id="3.40.50.300">
    <property type="entry name" value="P-loop containing nucleotide triphosphate hydrolases"/>
    <property type="match status" value="2"/>
</dbReference>
<evidence type="ECO:0000256" key="1">
    <source>
        <dbReference type="ARBA" id="ARBA00004141"/>
    </source>
</evidence>
<dbReference type="InterPro" id="IPR017871">
    <property type="entry name" value="ABC_transporter-like_CS"/>
</dbReference>
<dbReference type="OrthoDB" id="6500128at2759"/>
<dbReference type="SUPFAM" id="SSF90123">
    <property type="entry name" value="ABC transporter transmembrane region"/>
    <property type="match status" value="2"/>
</dbReference>
<dbReference type="GO" id="GO:0005524">
    <property type="term" value="F:ATP binding"/>
    <property type="evidence" value="ECO:0007669"/>
    <property type="project" value="UniProtKB-KW"/>
</dbReference>
<organism evidence="13 14">
    <name type="scientific">Stentor coeruleus</name>
    <dbReference type="NCBI Taxonomy" id="5963"/>
    <lineage>
        <taxon>Eukaryota</taxon>
        <taxon>Sar</taxon>
        <taxon>Alveolata</taxon>
        <taxon>Ciliophora</taxon>
        <taxon>Postciliodesmatophora</taxon>
        <taxon>Heterotrichea</taxon>
        <taxon>Heterotrichida</taxon>
        <taxon>Stentoridae</taxon>
        <taxon>Stentor</taxon>
    </lineage>
</organism>
<dbReference type="InterPro" id="IPR027417">
    <property type="entry name" value="P-loop_NTPase"/>
</dbReference>
<dbReference type="GO" id="GO:0016020">
    <property type="term" value="C:membrane"/>
    <property type="evidence" value="ECO:0007669"/>
    <property type="project" value="UniProtKB-SubCell"/>
</dbReference>
<proteinExistence type="inferred from homology"/>
<evidence type="ECO:0000256" key="8">
    <source>
        <dbReference type="ARBA" id="ARBA00022989"/>
    </source>
</evidence>
<dbReference type="FunFam" id="3.40.50.300:FF:000163">
    <property type="entry name" value="Multidrug resistance-associated protein member 4"/>
    <property type="match status" value="1"/>
</dbReference>
<feature type="domain" description="ABC transporter" evidence="11">
    <location>
        <begin position="994"/>
        <end position="1228"/>
    </location>
</feature>
<dbReference type="CDD" id="cd03244">
    <property type="entry name" value="ABCC_MRP_domain2"/>
    <property type="match status" value="1"/>
</dbReference>
<dbReference type="Proteomes" id="UP000187209">
    <property type="component" value="Unassembled WGS sequence"/>
</dbReference>
<dbReference type="PANTHER" id="PTHR24223:SF456">
    <property type="entry name" value="MULTIDRUG RESISTANCE-ASSOCIATED PROTEIN LETHAL(2)03659"/>
    <property type="match status" value="1"/>
</dbReference>
<keyword evidence="5" id="KW-0677">Repeat</keyword>
<accession>A0A1R2BEX4</accession>
<feature type="transmembrane region" description="Helical" evidence="10">
    <location>
        <begin position="336"/>
        <end position="364"/>
    </location>
</feature>
<dbReference type="PROSITE" id="PS50893">
    <property type="entry name" value="ABC_TRANSPORTER_2"/>
    <property type="match status" value="2"/>
</dbReference>
<feature type="transmembrane region" description="Helical" evidence="10">
    <location>
        <begin position="221"/>
        <end position="239"/>
    </location>
</feature>
<feature type="transmembrane region" description="Helical" evidence="10">
    <location>
        <begin position="724"/>
        <end position="750"/>
    </location>
</feature>
<dbReference type="EMBL" id="MPUH01000697">
    <property type="protein sequence ID" value="OMJ75317.1"/>
    <property type="molecule type" value="Genomic_DNA"/>
</dbReference>
<evidence type="ECO:0000256" key="3">
    <source>
        <dbReference type="ARBA" id="ARBA00022448"/>
    </source>
</evidence>
<comment type="subcellular location">
    <subcellularLocation>
        <location evidence="1">Membrane</location>
        <topology evidence="1">Multi-pass membrane protein</topology>
    </subcellularLocation>
</comment>
<dbReference type="GO" id="GO:0140359">
    <property type="term" value="F:ABC-type transporter activity"/>
    <property type="evidence" value="ECO:0007669"/>
    <property type="project" value="InterPro"/>
</dbReference>